<dbReference type="OrthoDB" id="9808976at2"/>
<dbReference type="RefSeq" id="WP_072815723.1">
    <property type="nucleotide sequence ID" value="NZ_LT670849.1"/>
</dbReference>
<evidence type="ECO:0000313" key="2">
    <source>
        <dbReference type="EMBL" id="SHN60761.1"/>
    </source>
</evidence>
<accession>A0A1M7SQH7</accession>
<dbReference type="Gene3D" id="3.40.630.30">
    <property type="match status" value="1"/>
</dbReference>
<proteinExistence type="predicted"/>
<dbReference type="SUPFAM" id="SSF55729">
    <property type="entry name" value="Acyl-CoA N-acyltransferases (Nat)"/>
    <property type="match status" value="1"/>
</dbReference>
<dbReference type="EMBL" id="LT670849">
    <property type="protein sequence ID" value="SHN60761.1"/>
    <property type="molecule type" value="Genomic_DNA"/>
</dbReference>
<organism evidence="2 3">
    <name type="scientific">Bradyrhizobium erythrophlei</name>
    <dbReference type="NCBI Taxonomy" id="1437360"/>
    <lineage>
        <taxon>Bacteria</taxon>
        <taxon>Pseudomonadati</taxon>
        <taxon>Pseudomonadota</taxon>
        <taxon>Alphaproteobacteria</taxon>
        <taxon>Hyphomicrobiales</taxon>
        <taxon>Nitrobacteraceae</taxon>
        <taxon>Bradyrhizobium</taxon>
    </lineage>
</organism>
<reference evidence="3" key="1">
    <citation type="submission" date="2016-11" db="EMBL/GenBank/DDBJ databases">
        <authorList>
            <person name="Varghese N."/>
            <person name="Submissions S."/>
        </authorList>
    </citation>
    <scope>NUCLEOTIDE SEQUENCE [LARGE SCALE GENOMIC DNA]</scope>
    <source>
        <strain evidence="3">GAS401</strain>
    </source>
</reference>
<gene>
    <name evidence="2" type="ORF">SAMN05444170_0035</name>
</gene>
<dbReference type="InterPro" id="IPR016181">
    <property type="entry name" value="Acyl_CoA_acyltransferase"/>
</dbReference>
<dbReference type="Pfam" id="PF13480">
    <property type="entry name" value="Acetyltransf_6"/>
    <property type="match status" value="1"/>
</dbReference>
<dbReference type="InterPro" id="IPR038740">
    <property type="entry name" value="BioF2-like_GNAT_dom"/>
</dbReference>
<evidence type="ECO:0000259" key="1">
    <source>
        <dbReference type="Pfam" id="PF13480"/>
    </source>
</evidence>
<keyword evidence="3" id="KW-1185">Reference proteome</keyword>
<dbReference type="AlphaFoldDB" id="A0A1M7SQH7"/>
<keyword evidence="2" id="KW-0808">Transferase</keyword>
<protein>
    <submittedName>
        <fullName evidence="2">Acetyltransferase involved in cellulose biosynthesis, CelD/BcsL family</fullName>
    </submittedName>
</protein>
<name>A0A1M7SQH7_9BRAD</name>
<sequence length="384" mass="44285">MSVKVNVVESLSLLEAIAPAWQVLDEQTFPRLPFTGPHWNLLWWKHFAENRRTVADRIQSFVVFDGDRLLAVAPMMLTERPAMGPVRARHLQFFGADPNVTEVRGLCCRRSDEGRVLDAILCHLEARAKDWDWVELSGFVEHGPAHEVIARRTPLIWTRQVPDFLIEPGYDWEVFKKGLPRNLKEAIRKCYTTLRRDNLQYEFRVTERADEIEARLETFFELHSLRARAPSTPSHADVFAPLAARKFVLEYMSCASRLGSARLFELLVEGQVVASRIGFVLGDHLYLYFSGYHPKMSKYSVMTTCKVEAIKWAICHGIEKINLSTGRDQSKLRWRPMEVSLMEAQWLSPSWRGRVSHGFVHAMKKSMVPDVLGAFTRTIHRDHE</sequence>
<evidence type="ECO:0000313" key="3">
    <source>
        <dbReference type="Proteomes" id="UP000184096"/>
    </source>
</evidence>
<dbReference type="Proteomes" id="UP000184096">
    <property type="component" value="Chromosome I"/>
</dbReference>
<feature type="domain" description="BioF2-like acetyltransferase" evidence="1">
    <location>
        <begin position="183"/>
        <end position="329"/>
    </location>
</feature>
<dbReference type="GO" id="GO:0016740">
    <property type="term" value="F:transferase activity"/>
    <property type="evidence" value="ECO:0007669"/>
    <property type="project" value="UniProtKB-KW"/>
</dbReference>